<evidence type="ECO:0000313" key="2">
    <source>
        <dbReference type="Proteomes" id="UP000013165"/>
    </source>
</evidence>
<dbReference type="Pfam" id="PF10761">
    <property type="entry name" value="DUF2590"/>
    <property type="match status" value="1"/>
</dbReference>
<dbReference type="EMBL" id="APLQ01000011">
    <property type="protein sequence ID" value="ENO14582.1"/>
    <property type="molecule type" value="Genomic_DNA"/>
</dbReference>
<organism evidence="1 2">
    <name type="scientific">Marinobacter nanhaiticus D15-8W</name>
    <dbReference type="NCBI Taxonomy" id="626887"/>
    <lineage>
        <taxon>Bacteria</taxon>
        <taxon>Pseudomonadati</taxon>
        <taxon>Pseudomonadota</taxon>
        <taxon>Gammaproteobacteria</taxon>
        <taxon>Pseudomonadales</taxon>
        <taxon>Marinobacteraceae</taxon>
        <taxon>Marinobacter</taxon>
    </lineage>
</organism>
<sequence length="124" mass="13977">MSLQAPEGAKYIDLLIRGDDLALDPAGVPELVWDRDSIAQDIKHAIRESGYLVEMVAERSRDRRRLLMQKIRLLLEDDLRIVPGTVEIEPLLPGFPKDEGRWGLVAQTREFGAVDLDLSQLVTT</sequence>
<keyword evidence="2" id="KW-1185">Reference proteome</keyword>
<dbReference type="InterPro" id="IPR019697">
    <property type="entry name" value="Phage_HP1_Orf28"/>
</dbReference>
<reference evidence="1 2" key="1">
    <citation type="journal article" date="2013" name="Genome Announc.">
        <title>Genome Sequence of the Polycyclic Aromatic Hydrocarbon-Degrading Bacterium Strain Marinobacter nanhaiticus D15-8WT.</title>
        <authorList>
            <person name="Cui Z."/>
            <person name="Gao W."/>
            <person name="Li Q."/>
            <person name="Xu G."/>
            <person name="Zheng L."/>
        </authorList>
    </citation>
    <scope>NUCLEOTIDE SEQUENCE [LARGE SCALE GENOMIC DNA]</scope>
    <source>
        <strain evidence="1 2">D15-8W</strain>
    </source>
</reference>
<dbReference type="STRING" id="626887.J057_04506"/>
<dbReference type="OrthoDB" id="6893744at2"/>
<name>N6WU67_9GAMM</name>
<protein>
    <submittedName>
        <fullName evidence="1">DUF2590 family protein</fullName>
    </submittedName>
</protein>
<accession>N6WU67</accession>
<comment type="caution">
    <text evidence="1">The sequence shown here is derived from an EMBL/GenBank/DDBJ whole genome shotgun (WGS) entry which is preliminary data.</text>
</comment>
<dbReference type="Proteomes" id="UP000013165">
    <property type="component" value="Unassembled WGS sequence"/>
</dbReference>
<evidence type="ECO:0000313" key="1">
    <source>
        <dbReference type="EMBL" id="ENO14582.1"/>
    </source>
</evidence>
<dbReference type="HOGENOM" id="CLU_158623_0_0_6"/>
<proteinExistence type="predicted"/>
<gene>
    <name evidence="1" type="ORF">J057_04506</name>
</gene>
<dbReference type="eggNOG" id="ENOG5032Z29">
    <property type="taxonomic scope" value="Bacteria"/>
</dbReference>
<dbReference type="AlphaFoldDB" id="N6WU67"/>
<dbReference type="PATRIC" id="fig|626887.3.peg.887"/>
<dbReference type="RefSeq" id="WP_004578879.1">
    <property type="nucleotide sequence ID" value="NZ_AP028878.1"/>
</dbReference>